<dbReference type="Proteomes" id="UP001316384">
    <property type="component" value="Chromosome"/>
</dbReference>
<name>A0ABY5KK08_9CELL</name>
<feature type="transmembrane region" description="Helical" evidence="1">
    <location>
        <begin position="216"/>
        <end position="234"/>
    </location>
</feature>
<dbReference type="EMBL" id="CP101987">
    <property type="protein sequence ID" value="UUI70170.1"/>
    <property type="molecule type" value="Genomic_DNA"/>
</dbReference>
<reference evidence="2 3" key="1">
    <citation type="submission" date="2022-07" db="EMBL/GenBank/DDBJ databases">
        <title>Novel species in genus cellulomonas.</title>
        <authorList>
            <person name="Ye L."/>
        </authorList>
    </citation>
    <scope>NUCLEOTIDE SEQUENCE [LARGE SCALE GENOMIC DNA]</scope>
    <source>
        <strain evidence="3">zg-B89</strain>
    </source>
</reference>
<accession>A0ABY5KK08</accession>
<gene>
    <name evidence="2" type="ORF">NP048_10050</name>
</gene>
<keyword evidence="1" id="KW-0812">Transmembrane</keyword>
<feature type="transmembrane region" description="Helical" evidence="1">
    <location>
        <begin position="187"/>
        <end position="204"/>
    </location>
</feature>
<evidence type="ECO:0000313" key="3">
    <source>
        <dbReference type="Proteomes" id="UP001316384"/>
    </source>
</evidence>
<evidence type="ECO:0000256" key="1">
    <source>
        <dbReference type="SAM" id="Phobius"/>
    </source>
</evidence>
<evidence type="ECO:0008006" key="4">
    <source>
        <dbReference type="Google" id="ProtNLM"/>
    </source>
</evidence>
<feature type="transmembrane region" description="Helical" evidence="1">
    <location>
        <begin position="156"/>
        <end position="175"/>
    </location>
</feature>
<sequence>MELGGMSTAERRAVRSTYRSLRLGVVLLLVLLVTAVAVEASRAGCWLDSLSAYYWTGAHDAVVGALCAVGTLLVVYTGTDDVEDALLDIAGFLALVVALTPTEPGSGCPGDVVADVPAALADARTSLTALVVAGLLATGARTFVAVRSGGSTPATLARGAGALVVLAVAVTLVAAPDVLLRSAHDTAAVLLFVAVVAVVVRNAFAARAVSSRWALAYALLGATMLLTLSVVVALNATVETWAHAVLVVEALLVGLFAAFWVLQTIEHWGAEVARSRVTPR</sequence>
<keyword evidence="1" id="KW-0472">Membrane</keyword>
<dbReference type="RefSeq" id="WP_256769259.1">
    <property type="nucleotide sequence ID" value="NZ_CP101987.1"/>
</dbReference>
<organism evidence="2 3">
    <name type="scientific">Cellulomonas xiejunii</name>
    <dbReference type="NCBI Taxonomy" id="2968083"/>
    <lineage>
        <taxon>Bacteria</taxon>
        <taxon>Bacillati</taxon>
        <taxon>Actinomycetota</taxon>
        <taxon>Actinomycetes</taxon>
        <taxon>Micrococcales</taxon>
        <taxon>Cellulomonadaceae</taxon>
        <taxon>Cellulomonas</taxon>
    </lineage>
</organism>
<feature type="transmembrane region" description="Helical" evidence="1">
    <location>
        <begin position="240"/>
        <end position="262"/>
    </location>
</feature>
<keyword evidence="3" id="KW-1185">Reference proteome</keyword>
<evidence type="ECO:0000313" key="2">
    <source>
        <dbReference type="EMBL" id="UUI70170.1"/>
    </source>
</evidence>
<feature type="transmembrane region" description="Helical" evidence="1">
    <location>
        <begin position="52"/>
        <end position="76"/>
    </location>
</feature>
<protein>
    <recommendedName>
        <fullName evidence="4">DUF998 domain-containing protein</fullName>
    </recommendedName>
</protein>
<proteinExistence type="predicted"/>
<keyword evidence="1" id="KW-1133">Transmembrane helix</keyword>